<evidence type="ECO:0000313" key="4">
    <source>
        <dbReference type="EMBL" id="KAK8970404.1"/>
    </source>
</evidence>
<keyword evidence="4" id="KW-0547">Nucleotide-binding</keyword>
<accession>A0ABR2N338</accession>
<dbReference type="Gene3D" id="3.40.50.300">
    <property type="entry name" value="P-loop containing nucleotide triphosphate hydrolases"/>
    <property type="match status" value="1"/>
</dbReference>
<dbReference type="PROSITE" id="PS51194">
    <property type="entry name" value="HELICASE_CTER"/>
    <property type="match status" value="1"/>
</dbReference>
<reference evidence="4 5" key="1">
    <citation type="journal article" date="2022" name="Nat. Plants">
        <title>Genomes of leafy and leafless Platanthera orchids illuminate the evolution of mycoheterotrophy.</title>
        <authorList>
            <person name="Li M.H."/>
            <person name="Liu K.W."/>
            <person name="Li Z."/>
            <person name="Lu H.C."/>
            <person name="Ye Q.L."/>
            <person name="Zhang D."/>
            <person name="Wang J.Y."/>
            <person name="Li Y.F."/>
            <person name="Zhong Z.M."/>
            <person name="Liu X."/>
            <person name="Yu X."/>
            <person name="Liu D.K."/>
            <person name="Tu X.D."/>
            <person name="Liu B."/>
            <person name="Hao Y."/>
            <person name="Liao X.Y."/>
            <person name="Jiang Y.T."/>
            <person name="Sun W.H."/>
            <person name="Chen J."/>
            <person name="Chen Y.Q."/>
            <person name="Ai Y."/>
            <person name="Zhai J.W."/>
            <person name="Wu S.S."/>
            <person name="Zhou Z."/>
            <person name="Hsiao Y.Y."/>
            <person name="Wu W.L."/>
            <person name="Chen Y.Y."/>
            <person name="Lin Y.F."/>
            <person name="Hsu J.L."/>
            <person name="Li C.Y."/>
            <person name="Wang Z.W."/>
            <person name="Zhao X."/>
            <person name="Zhong W.Y."/>
            <person name="Ma X.K."/>
            <person name="Ma L."/>
            <person name="Huang J."/>
            <person name="Chen G.Z."/>
            <person name="Huang M.Z."/>
            <person name="Huang L."/>
            <person name="Peng D.H."/>
            <person name="Luo Y.B."/>
            <person name="Zou S.Q."/>
            <person name="Chen S.P."/>
            <person name="Lan S."/>
            <person name="Tsai W.C."/>
            <person name="Van de Peer Y."/>
            <person name="Liu Z.J."/>
        </authorList>
    </citation>
    <scope>NUCLEOTIDE SEQUENCE [LARGE SCALE GENOMIC DNA]</scope>
    <source>
        <strain evidence="4">Lor288</strain>
    </source>
</reference>
<evidence type="ECO:0000256" key="2">
    <source>
        <dbReference type="SAM" id="MobiDB-lite"/>
    </source>
</evidence>
<gene>
    <name evidence="4" type="ORF">KSP40_PGU016663</name>
</gene>
<keyword evidence="4" id="KW-0067">ATP-binding</keyword>
<proteinExistence type="predicted"/>
<evidence type="ECO:0000259" key="3">
    <source>
        <dbReference type="PROSITE" id="PS51194"/>
    </source>
</evidence>
<feature type="compositionally biased region" description="Basic and acidic residues" evidence="2">
    <location>
        <begin position="28"/>
        <end position="46"/>
    </location>
</feature>
<keyword evidence="4" id="KW-0347">Helicase</keyword>
<evidence type="ECO:0000313" key="5">
    <source>
        <dbReference type="Proteomes" id="UP001412067"/>
    </source>
</evidence>
<dbReference type="GO" id="GO:0004386">
    <property type="term" value="F:helicase activity"/>
    <property type="evidence" value="ECO:0007669"/>
    <property type="project" value="UniProtKB-KW"/>
</dbReference>
<dbReference type="SUPFAM" id="SSF52540">
    <property type="entry name" value="P-loop containing nucleoside triphosphate hydrolases"/>
    <property type="match status" value="1"/>
</dbReference>
<keyword evidence="4" id="KW-0378">Hydrolase</keyword>
<name>A0ABR2N338_9ASPA</name>
<keyword evidence="5" id="KW-1185">Reference proteome</keyword>
<organism evidence="4 5">
    <name type="scientific">Platanthera guangdongensis</name>
    <dbReference type="NCBI Taxonomy" id="2320717"/>
    <lineage>
        <taxon>Eukaryota</taxon>
        <taxon>Viridiplantae</taxon>
        <taxon>Streptophyta</taxon>
        <taxon>Embryophyta</taxon>
        <taxon>Tracheophyta</taxon>
        <taxon>Spermatophyta</taxon>
        <taxon>Magnoliopsida</taxon>
        <taxon>Liliopsida</taxon>
        <taxon>Asparagales</taxon>
        <taxon>Orchidaceae</taxon>
        <taxon>Orchidoideae</taxon>
        <taxon>Orchideae</taxon>
        <taxon>Orchidinae</taxon>
        <taxon>Platanthera</taxon>
    </lineage>
</organism>
<feature type="domain" description="Helicase C-terminal" evidence="3">
    <location>
        <begin position="1"/>
        <end position="141"/>
    </location>
</feature>
<dbReference type="Proteomes" id="UP001412067">
    <property type="component" value="Unassembled WGS sequence"/>
</dbReference>
<dbReference type="SMART" id="SM00490">
    <property type="entry name" value="HELICc"/>
    <property type="match status" value="1"/>
</dbReference>
<dbReference type="Pfam" id="PF00271">
    <property type="entry name" value="Helicase_C"/>
    <property type="match status" value="1"/>
</dbReference>
<sequence length="141" mass="15971">MSGREVYAARWRRSRADDAVGVGGEADDATRGTRRRAEGGHGRKERDAVMAEFRSGATRLLITTDIWARGIDVQQVSLVANYDLPNTPEIYIHRIGRSGRFGRKGLAINFLRKGDTKILRSIEKYYSFKIEEMPENVEDLL</sequence>
<evidence type="ECO:0000256" key="1">
    <source>
        <dbReference type="ARBA" id="ARBA00022884"/>
    </source>
</evidence>
<dbReference type="PANTHER" id="PTHR47958">
    <property type="entry name" value="ATP-DEPENDENT RNA HELICASE DBP3"/>
    <property type="match status" value="1"/>
</dbReference>
<protein>
    <submittedName>
        <fullName evidence="4">DEAD-box ATP-dependent RNA helicase 2</fullName>
    </submittedName>
</protein>
<dbReference type="InterPro" id="IPR027417">
    <property type="entry name" value="P-loop_NTPase"/>
</dbReference>
<comment type="caution">
    <text evidence="4">The sequence shown here is derived from an EMBL/GenBank/DDBJ whole genome shotgun (WGS) entry which is preliminary data.</text>
</comment>
<feature type="region of interest" description="Disordered" evidence="2">
    <location>
        <begin position="21"/>
        <end position="46"/>
    </location>
</feature>
<dbReference type="CDD" id="cd18787">
    <property type="entry name" value="SF2_C_DEAD"/>
    <property type="match status" value="1"/>
</dbReference>
<dbReference type="InterPro" id="IPR001650">
    <property type="entry name" value="Helicase_C-like"/>
</dbReference>
<keyword evidence="1" id="KW-0694">RNA-binding</keyword>
<dbReference type="EMBL" id="JBBWWR010000002">
    <property type="protein sequence ID" value="KAK8970404.1"/>
    <property type="molecule type" value="Genomic_DNA"/>
</dbReference>